<dbReference type="Gene3D" id="1.20.1720.10">
    <property type="entry name" value="Multidrug resistance protein D"/>
    <property type="match status" value="1"/>
</dbReference>
<evidence type="ECO:0000256" key="5">
    <source>
        <dbReference type="ARBA" id="ARBA00022692"/>
    </source>
</evidence>
<dbReference type="STRING" id="1177179.A11A3_10461"/>
<evidence type="ECO:0000256" key="2">
    <source>
        <dbReference type="ARBA" id="ARBA00006236"/>
    </source>
</evidence>
<dbReference type="GO" id="GO:0042910">
    <property type="term" value="F:xenobiotic transmembrane transporter activity"/>
    <property type="evidence" value="ECO:0007669"/>
    <property type="project" value="InterPro"/>
</dbReference>
<evidence type="ECO:0000313" key="11">
    <source>
        <dbReference type="Proteomes" id="UP000010164"/>
    </source>
</evidence>
<dbReference type="GO" id="GO:1990961">
    <property type="term" value="P:xenobiotic detoxification by transmembrane export across the plasma membrane"/>
    <property type="evidence" value="ECO:0007669"/>
    <property type="project" value="InterPro"/>
</dbReference>
<accession>L0WAP6</accession>
<feature type="transmembrane region" description="Helical" evidence="8">
    <location>
        <begin position="133"/>
        <end position="155"/>
    </location>
</feature>
<dbReference type="GO" id="GO:0005886">
    <property type="term" value="C:plasma membrane"/>
    <property type="evidence" value="ECO:0007669"/>
    <property type="project" value="UniProtKB-SubCell"/>
</dbReference>
<dbReference type="Pfam" id="PF07690">
    <property type="entry name" value="MFS_1"/>
    <property type="match status" value="1"/>
</dbReference>
<dbReference type="InterPro" id="IPR005829">
    <property type="entry name" value="Sugar_transporter_CS"/>
</dbReference>
<organism evidence="10 11">
    <name type="scientific">Alcanivorax hongdengensis A-11-3</name>
    <dbReference type="NCBI Taxonomy" id="1177179"/>
    <lineage>
        <taxon>Bacteria</taxon>
        <taxon>Pseudomonadati</taxon>
        <taxon>Pseudomonadota</taxon>
        <taxon>Gammaproteobacteria</taxon>
        <taxon>Oceanospirillales</taxon>
        <taxon>Alcanivoracaceae</taxon>
        <taxon>Alcanivorax</taxon>
    </lineage>
</organism>
<name>L0WAP6_9GAMM</name>
<feature type="transmembrane region" description="Helical" evidence="8">
    <location>
        <begin position="345"/>
        <end position="362"/>
    </location>
</feature>
<feature type="transmembrane region" description="Helical" evidence="8">
    <location>
        <begin position="161"/>
        <end position="183"/>
    </location>
</feature>
<dbReference type="PROSITE" id="PS00216">
    <property type="entry name" value="SUGAR_TRANSPORT_1"/>
    <property type="match status" value="1"/>
</dbReference>
<feature type="transmembrane region" description="Helical" evidence="8">
    <location>
        <begin position="368"/>
        <end position="388"/>
    </location>
</feature>
<evidence type="ECO:0000259" key="9">
    <source>
        <dbReference type="PROSITE" id="PS50850"/>
    </source>
</evidence>
<feature type="domain" description="Major facilitator superfamily (MFS) profile" evidence="9">
    <location>
        <begin position="9"/>
        <end position="393"/>
    </location>
</feature>
<keyword evidence="6 8" id="KW-1133">Transmembrane helix</keyword>
<protein>
    <recommendedName>
        <fullName evidence="8">Bcr/CflA family efflux transporter</fullName>
    </recommendedName>
</protein>
<evidence type="ECO:0000256" key="4">
    <source>
        <dbReference type="ARBA" id="ARBA00022475"/>
    </source>
</evidence>
<feature type="transmembrane region" description="Helical" evidence="8">
    <location>
        <begin position="250"/>
        <end position="269"/>
    </location>
</feature>
<keyword evidence="7 8" id="KW-0472">Membrane</keyword>
<comment type="subcellular location">
    <subcellularLocation>
        <location evidence="8">Cell inner membrane</location>
        <topology evidence="8">Multi-pass membrane protein</topology>
    </subcellularLocation>
    <subcellularLocation>
        <location evidence="1">Cell membrane</location>
        <topology evidence="1">Multi-pass membrane protein</topology>
    </subcellularLocation>
</comment>
<dbReference type="AlphaFoldDB" id="L0WAP6"/>
<feature type="transmembrane region" description="Helical" evidence="8">
    <location>
        <begin position="75"/>
        <end position="94"/>
    </location>
</feature>
<comment type="caution">
    <text evidence="10">The sequence shown here is derived from an EMBL/GenBank/DDBJ whole genome shotgun (WGS) entry which is preliminary data.</text>
</comment>
<dbReference type="NCBIfam" id="TIGR00710">
    <property type="entry name" value="efflux_Bcr_CflA"/>
    <property type="match status" value="1"/>
</dbReference>
<keyword evidence="8" id="KW-0997">Cell inner membrane</keyword>
<keyword evidence="4" id="KW-1003">Cell membrane</keyword>
<evidence type="ECO:0000256" key="6">
    <source>
        <dbReference type="ARBA" id="ARBA00022989"/>
    </source>
</evidence>
<feature type="transmembrane region" description="Helical" evidence="8">
    <location>
        <begin position="215"/>
        <end position="238"/>
    </location>
</feature>
<evidence type="ECO:0000256" key="7">
    <source>
        <dbReference type="ARBA" id="ARBA00023136"/>
    </source>
</evidence>
<dbReference type="CDD" id="cd17320">
    <property type="entry name" value="MFS_MdfA_MDR_like"/>
    <property type="match status" value="1"/>
</dbReference>
<evidence type="ECO:0000256" key="1">
    <source>
        <dbReference type="ARBA" id="ARBA00004651"/>
    </source>
</evidence>
<dbReference type="EMBL" id="AMRJ01000015">
    <property type="protein sequence ID" value="EKF74074.1"/>
    <property type="molecule type" value="Genomic_DNA"/>
</dbReference>
<dbReference type="PROSITE" id="PS50850">
    <property type="entry name" value="MFS"/>
    <property type="match status" value="1"/>
</dbReference>
<keyword evidence="5 8" id="KW-0812">Transmembrane</keyword>
<keyword evidence="3 8" id="KW-0813">Transport</keyword>
<dbReference type="InterPro" id="IPR036259">
    <property type="entry name" value="MFS_trans_sf"/>
</dbReference>
<feature type="transmembrane region" description="Helical" evidence="8">
    <location>
        <begin position="276"/>
        <end position="296"/>
    </location>
</feature>
<feature type="transmembrane region" description="Helical" evidence="8">
    <location>
        <begin position="308"/>
        <end position="333"/>
    </location>
</feature>
<dbReference type="InterPro" id="IPR020846">
    <property type="entry name" value="MFS_dom"/>
</dbReference>
<dbReference type="OrthoDB" id="9814303at2"/>
<evidence type="ECO:0000256" key="3">
    <source>
        <dbReference type="ARBA" id="ARBA00022448"/>
    </source>
</evidence>
<reference evidence="10 11" key="1">
    <citation type="journal article" date="2012" name="J. Bacteriol.">
        <title>Genome Sequence of the Alkane-Degrading Bacterium Alcanivorax hongdengensis Type Strain A-11-3.</title>
        <authorList>
            <person name="Lai Q."/>
            <person name="Shao Z."/>
        </authorList>
    </citation>
    <scope>NUCLEOTIDE SEQUENCE [LARGE SCALE GENOMIC DNA]</scope>
    <source>
        <strain evidence="10 11">A-11-3</strain>
    </source>
</reference>
<comment type="similarity">
    <text evidence="2 8">Belongs to the major facilitator superfamily. Bcr/CmlA family.</text>
</comment>
<dbReference type="Proteomes" id="UP000010164">
    <property type="component" value="Unassembled WGS sequence"/>
</dbReference>
<dbReference type="PANTHER" id="PTHR23502">
    <property type="entry name" value="MAJOR FACILITATOR SUPERFAMILY"/>
    <property type="match status" value="1"/>
</dbReference>
<dbReference type="InterPro" id="IPR004812">
    <property type="entry name" value="Efflux_drug-R_Bcr/CmlA"/>
</dbReference>
<sequence>MSTISPGRLALMLGALVALGPLAIDTYLPALLTMSHHFQVPIHDVELSVSIYVLGVAAGQWLGGPLSDHFGRKPVAYVGLSAFVLASAVIAVSRNIETLYLMRALQAIGGGATVVIAGASVRDHFNGPQAARVLTSIGLVMLLAPLLAPAIGAALLKTTGWPGIFVMLALYGSGLALVVRFLLPSVRHEPGPEPLRQRMFSAYGRVLRQRRAMGFILANGLAFAAMFTFITDAAFLYMDYFGVSAGHFPLYFGANVVTMLGLNRLNVLLIRRFSSASIMAVALVIQACAGSTLLLLTVTGQLALWNTVILIMMAAGMVALVVPNAIASFLALFERDSGAATGLNGSLQFLLAGLIGSLLGSWHDGTPLPMTVLMAGSSIAALLVYALLTRGTAMPD</sequence>
<keyword evidence="11" id="KW-1185">Reference proteome</keyword>
<evidence type="ECO:0000256" key="8">
    <source>
        <dbReference type="RuleBase" id="RU365088"/>
    </source>
</evidence>
<dbReference type="PANTHER" id="PTHR23502:SF132">
    <property type="entry name" value="POLYAMINE TRANSPORTER 2-RELATED"/>
    <property type="match status" value="1"/>
</dbReference>
<dbReference type="SUPFAM" id="SSF103473">
    <property type="entry name" value="MFS general substrate transporter"/>
    <property type="match status" value="1"/>
</dbReference>
<proteinExistence type="inferred from homology"/>
<evidence type="ECO:0000313" key="10">
    <source>
        <dbReference type="EMBL" id="EKF74074.1"/>
    </source>
</evidence>
<gene>
    <name evidence="10" type="ORF">A11A3_10461</name>
</gene>
<dbReference type="RefSeq" id="WP_008929269.1">
    <property type="nucleotide sequence ID" value="NZ_AMRJ01000015.1"/>
</dbReference>
<dbReference type="PATRIC" id="fig|1177179.3.peg.2082"/>
<feature type="transmembrane region" description="Helical" evidence="8">
    <location>
        <begin position="47"/>
        <end position="63"/>
    </location>
</feature>
<dbReference type="InterPro" id="IPR011701">
    <property type="entry name" value="MFS"/>
</dbReference>
<comment type="caution">
    <text evidence="8">Lacks conserved residue(s) required for the propagation of feature annotation.</text>
</comment>
<dbReference type="eggNOG" id="COG2814">
    <property type="taxonomic scope" value="Bacteria"/>
</dbReference>